<dbReference type="InterPro" id="IPR027417">
    <property type="entry name" value="P-loop_NTPase"/>
</dbReference>
<evidence type="ECO:0000256" key="2">
    <source>
        <dbReference type="ARBA" id="ARBA00022741"/>
    </source>
</evidence>
<evidence type="ECO:0000259" key="4">
    <source>
        <dbReference type="PROSITE" id="PS50893"/>
    </source>
</evidence>
<dbReference type="Pfam" id="PF00005">
    <property type="entry name" value="ABC_tran"/>
    <property type="match status" value="1"/>
</dbReference>
<dbReference type="PROSITE" id="PS50893">
    <property type="entry name" value="ABC_TRANSPORTER_2"/>
    <property type="match status" value="1"/>
</dbReference>
<name>A0A0F9TSA6_9ZZZZ</name>
<gene>
    <name evidence="5" type="ORF">LCGC14_0617060</name>
</gene>
<dbReference type="PANTHER" id="PTHR24220">
    <property type="entry name" value="IMPORT ATP-BINDING PROTEIN"/>
    <property type="match status" value="1"/>
</dbReference>
<protein>
    <recommendedName>
        <fullName evidence="4">ABC transporter domain-containing protein</fullName>
    </recommendedName>
</protein>
<dbReference type="SUPFAM" id="SSF52540">
    <property type="entry name" value="P-loop containing nucleoside triphosphate hydrolases"/>
    <property type="match status" value="1"/>
</dbReference>
<dbReference type="InterPro" id="IPR003593">
    <property type="entry name" value="AAA+_ATPase"/>
</dbReference>
<proteinExistence type="predicted"/>
<accession>A0A0F9TSA6</accession>
<keyword evidence="2" id="KW-0547">Nucleotide-binding</keyword>
<dbReference type="AlphaFoldDB" id="A0A0F9TSA6"/>
<dbReference type="EMBL" id="LAZR01001039">
    <property type="protein sequence ID" value="KKN52001.1"/>
    <property type="molecule type" value="Genomic_DNA"/>
</dbReference>
<dbReference type="GO" id="GO:0016887">
    <property type="term" value="F:ATP hydrolysis activity"/>
    <property type="evidence" value="ECO:0007669"/>
    <property type="project" value="InterPro"/>
</dbReference>
<evidence type="ECO:0000256" key="3">
    <source>
        <dbReference type="ARBA" id="ARBA00022840"/>
    </source>
</evidence>
<dbReference type="GO" id="GO:0005886">
    <property type="term" value="C:plasma membrane"/>
    <property type="evidence" value="ECO:0007669"/>
    <property type="project" value="TreeGrafter"/>
</dbReference>
<dbReference type="GO" id="GO:0022857">
    <property type="term" value="F:transmembrane transporter activity"/>
    <property type="evidence" value="ECO:0007669"/>
    <property type="project" value="TreeGrafter"/>
</dbReference>
<evidence type="ECO:0000256" key="1">
    <source>
        <dbReference type="ARBA" id="ARBA00022448"/>
    </source>
</evidence>
<organism evidence="5">
    <name type="scientific">marine sediment metagenome</name>
    <dbReference type="NCBI Taxonomy" id="412755"/>
    <lineage>
        <taxon>unclassified sequences</taxon>
        <taxon>metagenomes</taxon>
        <taxon>ecological metagenomes</taxon>
    </lineage>
</organism>
<dbReference type="Gene3D" id="3.40.50.300">
    <property type="entry name" value="P-loop containing nucleotide triphosphate hydrolases"/>
    <property type="match status" value="1"/>
</dbReference>
<feature type="domain" description="ABC transporter" evidence="4">
    <location>
        <begin position="16"/>
        <end position="235"/>
    </location>
</feature>
<keyword evidence="1" id="KW-0813">Transport</keyword>
<dbReference type="InterPro" id="IPR003439">
    <property type="entry name" value="ABC_transporter-like_ATP-bd"/>
</dbReference>
<comment type="caution">
    <text evidence="5">The sequence shown here is derived from an EMBL/GenBank/DDBJ whole genome shotgun (WGS) entry which is preliminary data.</text>
</comment>
<sequence>MTSHSESASQGAPAALDVTDLTFRWDKHQPALTFPDLCLSQGKHLFLHGPSGSGKSTFLSLMAGMLPPTGGKIRLLGTDILPLSAGKRDGFRADHIGVIFQQFNLVPYLTAEANVTLPCRLSSRRRAATDEAPARAAQRLLTALAIPQSHWKRKVTQLSIGQQQRIAAARALIGSPEIILADEPTSALDSDNRDRFINLLLTMAEARNTSVLFVSHDRSLAQHFHHQLQLREVPV</sequence>
<reference evidence="5" key="1">
    <citation type="journal article" date="2015" name="Nature">
        <title>Complex archaea that bridge the gap between prokaryotes and eukaryotes.</title>
        <authorList>
            <person name="Spang A."/>
            <person name="Saw J.H."/>
            <person name="Jorgensen S.L."/>
            <person name="Zaremba-Niedzwiedzka K."/>
            <person name="Martijn J."/>
            <person name="Lind A.E."/>
            <person name="van Eijk R."/>
            <person name="Schleper C."/>
            <person name="Guy L."/>
            <person name="Ettema T.J."/>
        </authorList>
    </citation>
    <scope>NUCLEOTIDE SEQUENCE</scope>
</reference>
<dbReference type="InterPro" id="IPR015854">
    <property type="entry name" value="ABC_transpr_LolD-like"/>
</dbReference>
<dbReference type="InterPro" id="IPR017911">
    <property type="entry name" value="MacB-like_ATP-bd"/>
</dbReference>
<dbReference type="GO" id="GO:0005524">
    <property type="term" value="F:ATP binding"/>
    <property type="evidence" value="ECO:0007669"/>
    <property type="project" value="UniProtKB-KW"/>
</dbReference>
<keyword evidence="3" id="KW-0067">ATP-binding</keyword>
<evidence type="ECO:0000313" key="5">
    <source>
        <dbReference type="EMBL" id="KKN52001.1"/>
    </source>
</evidence>
<dbReference type="PANTHER" id="PTHR24220:SF611">
    <property type="entry name" value="ATP-BINDING COMPONENT OF ABC TRANSPORTER-RELATED"/>
    <property type="match status" value="1"/>
</dbReference>
<dbReference type="SMART" id="SM00382">
    <property type="entry name" value="AAA"/>
    <property type="match status" value="1"/>
</dbReference>
<dbReference type="CDD" id="cd03255">
    <property type="entry name" value="ABC_MJ0796_LolCDE_FtsE"/>
    <property type="match status" value="1"/>
</dbReference>